<keyword evidence="6 7" id="KW-0546">Nucleotide metabolism</keyword>
<evidence type="ECO:0000256" key="2">
    <source>
        <dbReference type="ARBA" id="ARBA00022723"/>
    </source>
</evidence>
<dbReference type="NCBIfam" id="NF011397">
    <property type="entry name" value="PRK14822.1"/>
    <property type="match status" value="1"/>
</dbReference>
<feature type="active site" description="Proton acceptor" evidence="7">
    <location>
        <position position="67"/>
    </location>
</feature>
<dbReference type="GO" id="GO:0036220">
    <property type="term" value="F:ITP diphosphatase activity"/>
    <property type="evidence" value="ECO:0007669"/>
    <property type="project" value="UniProtKB-EC"/>
</dbReference>
<comment type="similarity">
    <text evidence="1 7 8">Belongs to the HAM1 NTPase family.</text>
</comment>
<feature type="binding site" evidence="7">
    <location>
        <position position="67"/>
    </location>
    <ligand>
        <name>Mg(2+)</name>
        <dbReference type="ChEBI" id="CHEBI:18420"/>
    </ligand>
</feature>
<dbReference type="EC" id="3.6.1.66" evidence="7"/>
<dbReference type="EMBL" id="JBHSHC010000065">
    <property type="protein sequence ID" value="MFC4767522.1"/>
    <property type="molecule type" value="Genomic_DNA"/>
</dbReference>
<comment type="catalytic activity">
    <reaction evidence="7">
        <text>ITP + H2O = IMP + diphosphate + H(+)</text>
        <dbReference type="Rhea" id="RHEA:29399"/>
        <dbReference type="ChEBI" id="CHEBI:15377"/>
        <dbReference type="ChEBI" id="CHEBI:15378"/>
        <dbReference type="ChEBI" id="CHEBI:33019"/>
        <dbReference type="ChEBI" id="CHEBI:58053"/>
        <dbReference type="ChEBI" id="CHEBI:61402"/>
        <dbReference type="EC" id="3.6.1.66"/>
    </reaction>
</comment>
<accession>A0ABV9Q2M7</accession>
<sequence length="196" mass="21137">MKVVLATRNQGKVREFGEALAALGWTIEGLPENVPAVIEDGLTFEDNARKKAEEVAEFLQTPVLADDSGLEVDALDGRPSVFSARYAGENASDSANNSKLLEELAGVPIDNRSARFVCVLALARPKEPTLLARGECEGVILEQPRGAGGFGYDPLFFVPDLQKTFGELTLDEKNRISHRAKAIRSLMQLVPAGDNG</sequence>
<evidence type="ECO:0000256" key="1">
    <source>
        <dbReference type="ARBA" id="ARBA00008023"/>
    </source>
</evidence>
<dbReference type="InterPro" id="IPR020922">
    <property type="entry name" value="dITP/XTP_pyrophosphatase"/>
</dbReference>
<dbReference type="InterPro" id="IPR029001">
    <property type="entry name" value="ITPase-like_fam"/>
</dbReference>
<comment type="subunit">
    <text evidence="7">Homodimer.</text>
</comment>
<dbReference type="SUPFAM" id="SSF52972">
    <property type="entry name" value="ITPase-like"/>
    <property type="match status" value="1"/>
</dbReference>
<feature type="binding site" evidence="7">
    <location>
        <begin position="178"/>
        <end position="179"/>
    </location>
    <ligand>
        <name>substrate</name>
    </ligand>
</feature>
<keyword evidence="2 7" id="KW-0479">Metal-binding</keyword>
<dbReference type="CDD" id="cd00515">
    <property type="entry name" value="HAM1"/>
    <property type="match status" value="1"/>
</dbReference>
<comment type="catalytic activity">
    <reaction evidence="7">
        <text>XTP + H2O = XMP + diphosphate + H(+)</text>
        <dbReference type="Rhea" id="RHEA:28610"/>
        <dbReference type="ChEBI" id="CHEBI:15377"/>
        <dbReference type="ChEBI" id="CHEBI:15378"/>
        <dbReference type="ChEBI" id="CHEBI:33019"/>
        <dbReference type="ChEBI" id="CHEBI:57464"/>
        <dbReference type="ChEBI" id="CHEBI:61314"/>
        <dbReference type="EC" id="3.6.1.66"/>
    </reaction>
</comment>
<comment type="cofactor">
    <cofactor evidence="7">
        <name>Mg(2+)</name>
        <dbReference type="ChEBI" id="CHEBI:18420"/>
    </cofactor>
    <text evidence="7">Binds 1 Mg(2+) ion per subunit.</text>
</comment>
<proteinExistence type="inferred from homology"/>
<keyword evidence="5 7" id="KW-0460">Magnesium</keyword>
<evidence type="ECO:0000256" key="8">
    <source>
        <dbReference type="RuleBase" id="RU003781"/>
    </source>
</evidence>
<dbReference type="InterPro" id="IPR002637">
    <property type="entry name" value="RdgB/HAM1"/>
</dbReference>
<evidence type="ECO:0000256" key="4">
    <source>
        <dbReference type="ARBA" id="ARBA00022801"/>
    </source>
</evidence>
<organism evidence="9 10">
    <name type="scientific">Effusibacillus consociatus</name>
    <dbReference type="NCBI Taxonomy" id="1117041"/>
    <lineage>
        <taxon>Bacteria</taxon>
        <taxon>Bacillati</taxon>
        <taxon>Bacillota</taxon>
        <taxon>Bacilli</taxon>
        <taxon>Bacillales</taxon>
        <taxon>Alicyclobacillaceae</taxon>
        <taxon>Effusibacillus</taxon>
    </lineage>
</organism>
<evidence type="ECO:0000256" key="6">
    <source>
        <dbReference type="ARBA" id="ARBA00023080"/>
    </source>
</evidence>
<dbReference type="Proteomes" id="UP001596002">
    <property type="component" value="Unassembled WGS sequence"/>
</dbReference>
<reference evidence="10" key="1">
    <citation type="journal article" date="2019" name="Int. J. Syst. Evol. Microbiol.">
        <title>The Global Catalogue of Microorganisms (GCM) 10K type strain sequencing project: providing services to taxonomists for standard genome sequencing and annotation.</title>
        <authorList>
            <consortium name="The Broad Institute Genomics Platform"/>
            <consortium name="The Broad Institute Genome Sequencing Center for Infectious Disease"/>
            <person name="Wu L."/>
            <person name="Ma J."/>
        </authorList>
    </citation>
    <scope>NUCLEOTIDE SEQUENCE [LARGE SCALE GENOMIC DNA]</scope>
    <source>
        <strain evidence="10">WYCCWR 12678</strain>
    </source>
</reference>
<dbReference type="HAMAP" id="MF_01405">
    <property type="entry name" value="Non_canon_purine_NTPase"/>
    <property type="match status" value="1"/>
</dbReference>
<feature type="binding site" evidence="7">
    <location>
        <position position="173"/>
    </location>
    <ligand>
        <name>substrate</name>
    </ligand>
</feature>
<comment type="function">
    <text evidence="7">Pyrophosphatase that catalyzes the hydrolysis of nucleoside triphosphates to their monophosphate derivatives, with a high preference for the non-canonical purine nucleotides XTP (xanthosine triphosphate), dITP (deoxyinosine triphosphate) and ITP. Seems to function as a house-cleaning enzyme that removes non-canonical purine nucleotides from the nucleotide pool, thus preventing their incorporation into DNA/RNA and avoiding chromosomal lesions.</text>
</comment>
<evidence type="ECO:0000313" key="10">
    <source>
        <dbReference type="Proteomes" id="UP001596002"/>
    </source>
</evidence>
<feature type="binding site" evidence="7">
    <location>
        <begin position="7"/>
        <end position="12"/>
    </location>
    <ligand>
        <name>substrate</name>
    </ligand>
</feature>
<name>A0ABV9Q2M7_9BACL</name>
<protein>
    <recommendedName>
        <fullName evidence="7">dITP/XTP pyrophosphatase</fullName>
        <ecNumber evidence="7">3.6.1.66</ecNumber>
    </recommendedName>
    <alternativeName>
        <fullName evidence="7">Non-canonical purine NTP pyrophosphatase</fullName>
    </alternativeName>
    <alternativeName>
        <fullName evidence="7">Non-standard purine NTP pyrophosphatase</fullName>
    </alternativeName>
    <alternativeName>
        <fullName evidence="7">Nucleoside-triphosphate diphosphatase</fullName>
    </alternativeName>
    <alternativeName>
        <fullName evidence="7">Nucleoside-triphosphate pyrophosphatase</fullName>
        <shortName evidence="7">NTPase</shortName>
    </alternativeName>
</protein>
<evidence type="ECO:0000256" key="3">
    <source>
        <dbReference type="ARBA" id="ARBA00022741"/>
    </source>
</evidence>
<comment type="caution">
    <text evidence="9">The sequence shown here is derived from an EMBL/GenBank/DDBJ whole genome shotgun (WGS) entry which is preliminary data.</text>
</comment>
<comment type="catalytic activity">
    <reaction evidence="7">
        <text>dITP + H2O = dIMP + diphosphate + H(+)</text>
        <dbReference type="Rhea" id="RHEA:28342"/>
        <dbReference type="ChEBI" id="CHEBI:15377"/>
        <dbReference type="ChEBI" id="CHEBI:15378"/>
        <dbReference type="ChEBI" id="CHEBI:33019"/>
        <dbReference type="ChEBI" id="CHEBI:61194"/>
        <dbReference type="ChEBI" id="CHEBI:61382"/>
        <dbReference type="EC" id="3.6.1.66"/>
    </reaction>
</comment>
<dbReference type="RefSeq" id="WP_380025445.1">
    <property type="nucleotide sequence ID" value="NZ_JBHSHC010000065.1"/>
</dbReference>
<feature type="binding site" evidence="7">
    <location>
        <begin position="150"/>
        <end position="153"/>
    </location>
    <ligand>
        <name>substrate</name>
    </ligand>
</feature>
<feature type="binding site" evidence="7">
    <location>
        <position position="68"/>
    </location>
    <ligand>
        <name>substrate</name>
    </ligand>
</feature>
<keyword evidence="10" id="KW-1185">Reference proteome</keyword>
<keyword evidence="4 7" id="KW-0378">Hydrolase</keyword>
<evidence type="ECO:0000256" key="5">
    <source>
        <dbReference type="ARBA" id="ARBA00022842"/>
    </source>
</evidence>
<dbReference type="NCBIfam" id="TIGR00042">
    <property type="entry name" value="RdgB/HAM1 family non-canonical purine NTP pyrophosphatase"/>
    <property type="match status" value="1"/>
</dbReference>
<dbReference type="Gene3D" id="3.90.950.10">
    <property type="match status" value="1"/>
</dbReference>
<dbReference type="PANTHER" id="PTHR11067">
    <property type="entry name" value="INOSINE TRIPHOSPHATE PYROPHOSPHATASE/HAM1 PROTEIN"/>
    <property type="match status" value="1"/>
</dbReference>
<dbReference type="PANTHER" id="PTHR11067:SF9">
    <property type="entry name" value="INOSINE TRIPHOSPHATE PYROPHOSPHATASE"/>
    <property type="match status" value="1"/>
</dbReference>
<keyword evidence="3 7" id="KW-0547">Nucleotide-binding</keyword>
<evidence type="ECO:0000313" key="9">
    <source>
        <dbReference type="EMBL" id="MFC4767522.1"/>
    </source>
</evidence>
<comment type="caution">
    <text evidence="7">Lacks conserved residue(s) required for the propagation of feature annotation.</text>
</comment>
<evidence type="ECO:0000256" key="7">
    <source>
        <dbReference type="HAMAP-Rule" id="MF_01405"/>
    </source>
</evidence>
<gene>
    <name evidence="9" type="ORF">ACFO8Q_09120</name>
</gene>
<dbReference type="Pfam" id="PF01725">
    <property type="entry name" value="Ham1p_like"/>
    <property type="match status" value="1"/>
</dbReference>